<dbReference type="EMBL" id="AP025943">
    <property type="protein sequence ID" value="BDL43031.1"/>
    <property type="molecule type" value="Genomic_DNA"/>
</dbReference>
<evidence type="ECO:0000313" key="2">
    <source>
        <dbReference type="Proteomes" id="UP001062263"/>
    </source>
</evidence>
<organism evidence="1 2">
    <name type="scientific">Akkermansia biwaensis</name>
    <dbReference type="NCBI Taxonomy" id="2946555"/>
    <lineage>
        <taxon>Bacteria</taxon>
        <taxon>Pseudomonadati</taxon>
        <taxon>Verrucomicrobiota</taxon>
        <taxon>Verrucomicrobiia</taxon>
        <taxon>Verrucomicrobiales</taxon>
        <taxon>Akkermansiaceae</taxon>
        <taxon>Akkermansia</taxon>
    </lineage>
</organism>
<gene>
    <name evidence="1" type="ORF">Abiwalacus_06050</name>
</gene>
<name>A0ABN6QER4_9BACT</name>
<sequence length="110" mass="12367">MIWVNTLTTARSVVLRDCSERFKSKFPSIMQAIAWSHEISFLGSRFQSGIAAIRFINSPAFLSICLSTEQEVQTAAQMQEHNAAFNQAAPNDLLKRLKTGEKKSMRVFVS</sequence>
<keyword evidence="2" id="KW-1185">Reference proteome</keyword>
<evidence type="ECO:0008006" key="3">
    <source>
        <dbReference type="Google" id="ProtNLM"/>
    </source>
</evidence>
<accession>A0ABN6QER4</accession>
<evidence type="ECO:0000313" key="1">
    <source>
        <dbReference type="EMBL" id="BDL43031.1"/>
    </source>
</evidence>
<dbReference type="Proteomes" id="UP001062263">
    <property type="component" value="Chromosome"/>
</dbReference>
<proteinExistence type="predicted"/>
<reference evidence="1" key="1">
    <citation type="submission" date="2022-06" db="EMBL/GenBank/DDBJ databases">
        <title>Akkermansia biwalacus sp. nov., an anaerobic mucin-degrading bacterium isolated from human intestine.</title>
        <authorList>
            <person name="Kobayashi Y."/>
            <person name="Inoue S."/>
            <person name="Kawahara T."/>
            <person name="Kohda N."/>
        </authorList>
    </citation>
    <scope>NUCLEOTIDE SEQUENCE</scope>
    <source>
        <strain evidence="1">WON2089</strain>
    </source>
</reference>
<protein>
    <recommendedName>
        <fullName evidence="3">YhcG N-terminal domain-containing protein</fullName>
    </recommendedName>
</protein>